<reference evidence="2" key="1">
    <citation type="submission" date="2016-06" db="EMBL/GenBank/DDBJ databases">
        <title>Draft Genome sequence of the fungus Inonotus baumii.</title>
        <authorList>
            <person name="Zhu H."/>
            <person name="Lin W."/>
        </authorList>
    </citation>
    <scope>NUCLEOTIDE SEQUENCE</scope>
    <source>
        <strain evidence="2">821</strain>
    </source>
</reference>
<gene>
    <name evidence="2" type="ORF">A7U60_g384</name>
</gene>
<dbReference type="Proteomes" id="UP000757232">
    <property type="component" value="Unassembled WGS sequence"/>
</dbReference>
<keyword evidence="3" id="KW-1185">Reference proteome</keyword>
<proteinExistence type="predicted"/>
<sequence length="174" mass="19005">MPTQTEDLPEQGGVEDAIDVLPAPPPPPAPVHLADSPIPTPTPTPSPLSNLSPSPPSHNPSHYPPSLATHPPKSQSDVVEQPEQNVEMDSNSPDELDIMSEEELQAEALMFASLIDFGTNAELEDIYLSYEDALKYAFQSSNCSEHVFSVQDVQHISPEPYQWKDIKGRPDADL</sequence>
<name>A0A9Q5I637_SANBA</name>
<evidence type="ECO:0000313" key="3">
    <source>
        <dbReference type="Proteomes" id="UP000757232"/>
    </source>
</evidence>
<evidence type="ECO:0000256" key="1">
    <source>
        <dbReference type="SAM" id="MobiDB-lite"/>
    </source>
</evidence>
<feature type="compositionally biased region" description="Polar residues" evidence="1">
    <location>
        <begin position="72"/>
        <end position="91"/>
    </location>
</feature>
<organism evidence="2 3">
    <name type="scientific">Sanghuangporus baumii</name>
    <name type="common">Phellinus baumii</name>
    <dbReference type="NCBI Taxonomy" id="108892"/>
    <lineage>
        <taxon>Eukaryota</taxon>
        <taxon>Fungi</taxon>
        <taxon>Dikarya</taxon>
        <taxon>Basidiomycota</taxon>
        <taxon>Agaricomycotina</taxon>
        <taxon>Agaricomycetes</taxon>
        <taxon>Hymenochaetales</taxon>
        <taxon>Hymenochaetaceae</taxon>
        <taxon>Sanghuangporus</taxon>
    </lineage>
</organism>
<evidence type="ECO:0000313" key="2">
    <source>
        <dbReference type="EMBL" id="OCB92219.1"/>
    </source>
</evidence>
<dbReference type="AlphaFoldDB" id="A0A9Q5I637"/>
<dbReference type="EMBL" id="LNZH02000014">
    <property type="protein sequence ID" value="OCB92219.1"/>
    <property type="molecule type" value="Genomic_DNA"/>
</dbReference>
<protein>
    <submittedName>
        <fullName evidence="2">Uncharacterized protein</fullName>
    </submittedName>
</protein>
<feature type="region of interest" description="Disordered" evidence="1">
    <location>
        <begin position="1"/>
        <end position="96"/>
    </location>
</feature>
<comment type="caution">
    <text evidence="2">The sequence shown here is derived from an EMBL/GenBank/DDBJ whole genome shotgun (WGS) entry which is preliminary data.</text>
</comment>
<accession>A0A9Q5I637</accession>